<feature type="domain" description="Ribosomal RNA adenine methylase transferase N-terminal" evidence="9">
    <location>
        <begin position="51"/>
        <end position="223"/>
    </location>
</feature>
<evidence type="ECO:0000256" key="6">
    <source>
        <dbReference type="ARBA" id="ARBA00022884"/>
    </source>
</evidence>
<evidence type="ECO:0000313" key="11">
    <source>
        <dbReference type="Proteomes" id="UP000291269"/>
    </source>
</evidence>
<dbReference type="InterPro" id="IPR020598">
    <property type="entry name" value="rRNA_Ade_methylase_Trfase_N"/>
</dbReference>
<dbReference type="InterPro" id="IPR029063">
    <property type="entry name" value="SAM-dependent_MTases_sf"/>
</dbReference>
<dbReference type="FunFam" id="3.40.50.150:FF:000023">
    <property type="entry name" value="Ribosomal RNA small subunit methyltransferase A"/>
    <property type="match status" value="1"/>
</dbReference>
<evidence type="ECO:0000256" key="1">
    <source>
        <dbReference type="ARBA" id="ARBA00022490"/>
    </source>
</evidence>
<keyword evidence="11" id="KW-1185">Reference proteome</keyword>
<comment type="caution">
    <text evidence="10">The sequence shown here is derived from an EMBL/GenBank/DDBJ whole genome shotgun (WGS) entry which is preliminary data.</text>
</comment>
<protein>
    <recommendedName>
        <fullName evidence="7">Ribosomal RNA small subunit methyltransferase A</fullName>
        <ecNumber evidence="7">2.1.1.182</ecNumber>
    </recommendedName>
    <alternativeName>
        <fullName evidence="7">16S rRNA (adenine(1518)-N(6)/adenine(1519)-N(6))-dimethyltransferase</fullName>
    </alternativeName>
    <alternativeName>
        <fullName evidence="7">16S rRNA dimethyladenosine transferase</fullName>
    </alternativeName>
    <alternativeName>
        <fullName evidence="7">16S rRNA dimethylase</fullName>
    </alternativeName>
    <alternativeName>
        <fullName evidence="7">S-adenosylmethionine-6-N', N'-adenosyl(rRNA) dimethyltransferase</fullName>
    </alternativeName>
</protein>
<dbReference type="GO" id="GO:0005829">
    <property type="term" value="C:cytosol"/>
    <property type="evidence" value="ECO:0007669"/>
    <property type="project" value="TreeGrafter"/>
</dbReference>
<dbReference type="NCBIfam" id="TIGR00755">
    <property type="entry name" value="ksgA"/>
    <property type="match status" value="1"/>
</dbReference>
<feature type="binding site" evidence="7 8">
    <location>
        <position position="138"/>
    </location>
    <ligand>
        <name>S-adenosyl-L-methionine</name>
        <dbReference type="ChEBI" id="CHEBI:59789"/>
    </ligand>
</feature>
<feature type="binding site" evidence="7 8">
    <location>
        <position position="117"/>
    </location>
    <ligand>
        <name>S-adenosyl-L-methionine</name>
        <dbReference type="ChEBI" id="CHEBI:59789"/>
    </ligand>
</feature>
<comment type="similarity">
    <text evidence="7">Belongs to the class I-like SAM-binding methyltransferase superfamily. rRNA adenine N(6)-methyltransferase family. RsmA subfamily.</text>
</comment>
<dbReference type="Proteomes" id="UP000291269">
    <property type="component" value="Unassembled WGS sequence"/>
</dbReference>
<dbReference type="Gene3D" id="3.40.50.150">
    <property type="entry name" value="Vaccinia Virus protein VP39"/>
    <property type="match status" value="1"/>
</dbReference>
<comment type="catalytic activity">
    <reaction evidence="7">
        <text>adenosine(1518)/adenosine(1519) in 16S rRNA + 4 S-adenosyl-L-methionine = N(6)-dimethyladenosine(1518)/N(6)-dimethyladenosine(1519) in 16S rRNA + 4 S-adenosyl-L-homocysteine + 4 H(+)</text>
        <dbReference type="Rhea" id="RHEA:19609"/>
        <dbReference type="Rhea" id="RHEA-COMP:10232"/>
        <dbReference type="Rhea" id="RHEA-COMP:10233"/>
        <dbReference type="ChEBI" id="CHEBI:15378"/>
        <dbReference type="ChEBI" id="CHEBI:57856"/>
        <dbReference type="ChEBI" id="CHEBI:59789"/>
        <dbReference type="ChEBI" id="CHEBI:74411"/>
        <dbReference type="ChEBI" id="CHEBI:74493"/>
        <dbReference type="EC" id="2.1.1.182"/>
    </reaction>
</comment>
<dbReference type="GO" id="GO:0003723">
    <property type="term" value="F:RNA binding"/>
    <property type="evidence" value="ECO:0007669"/>
    <property type="project" value="UniProtKB-UniRule"/>
</dbReference>
<evidence type="ECO:0000256" key="2">
    <source>
        <dbReference type="ARBA" id="ARBA00022552"/>
    </source>
</evidence>
<dbReference type="EMBL" id="SDOZ01000002">
    <property type="protein sequence ID" value="RXZ61371.1"/>
    <property type="molecule type" value="Genomic_DNA"/>
</dbReference>
<dbReference type="OrthoDB" id="9814755at2"/>
<dbReference type="HAMAP" id="MF_00607">
    <property type="entry name" value="16SrRNA_methyltr_A"/>
    <property type="match status" value="1"/>
</dbReference>
<evidence type="ECO:0000259" key="9">
    <source>
        <dbReference type="SMART" id="SM00650"/>
    </source>
</evidence>
<dbReference type="Pfam" id="PF00398">
    <property type="entry name" value="RrnaAD"/>
    <property type="match status" value="1"/>
</dbReference>
<dbReference type="AlphaFoldDB" id="A0A4Q2KDR6"/>
<dbReference type="InterPro" id="IPR020596">
    <property type="entry name" value="rRNA_Ade_Mease_Trfase_CS"/>
</dbReference>
<keyword evidence="2 7" id="KW-0698">rRNA processing</keyword>
<dbReference type="PANTHER" id="PTHR11727:SF7">
    <property type="entry name" value="DIMETHYLADENOSINE TRANSFERASE-RELATED"/>
    <property type="match status" value="1"/>
</dbReference>
<proteinExistence type="inferred from homology"/>
<feature type="binding site" evidence="7 8">
    <location>
        <position position="71"/>
    </location>
    <ligand>
        <name>S-adenosyl-L-methionine</name>
        <dbReference type="ChEBI" id="CHEBI:59789"/>
    </ligand>
</feature>
<evidence type="ECO:0000256" key="8">
    <source>
        <dbReference type="PROSITE-ProRule" id="PRU01026"/>
    </source>
</evidence>
<evidence type="ECO:0000313" key="10">
    <source>
        <dbReference type="EMBL" id="RXZ61371.1"/>
    </source>
</evidence>
<feature type="binding site" evidence="7 8">
    <location>
        <position position="46"/>
    </location>
    <ligand>
        <name>S-adenosyl-L-methionine</name>
        <dbReference type="ChEBI" id="CHEBI:59789"/>
    </ligand>
</feature>
<accession>A0A4Q2KDR6</accession>
<comment type="function">
    <text evidence="7">Specifically dimethylates two adjacent adenosines (A1518 and A1519) in the loop of a conserved hairpin near the 3'-end of 16S rRNA in the 30S particle. May play a critical role in biogenesis of 30S subunits.</text>
</comment>
<evidence type="ECO:0000256" key="7">
    <source>
        <dbReference type="HAMAP-Rule" id="MF_00607"/>
    </source>
</evidence>
<name>A0A4Q2KDR6_9FIRM</name>
<keyword evidence="1 7" id="KW-0963">Cytoplasm</keyword>
<keyword evidence="4 7" id="KW-0808">Transferase</keyword>
<dbReference type="InterPro" id="IPR023165">
    <property type="entry name" value="rRNA_Ade_diMease-like_C"/>
</dbReference>
<keyword evidence="3 7" id="KW-0489">Methyltransferase</keyword>
<feature type="binding site" evidence="7 8">
    <location>
        <position position="44"/>
    </location>
    <ligand>
        <name>S-adenosyl-L-methionine</name>
        <dbReference type="ChEBI" id="CHEBI:59789"/>
    </ligand>
</feature>
<dbReference type="CDD" id="cd02440">
    <property type="entry name" value="AdoMet_MTases"/>
    <property type="match status" value="1"/>
</dbReference>
<dbReference type="Gene3D" id="1.10.8.100">
    <property type="entry name" value="Ribosomal RNA adenine dimethylase-like, domain 2"/>
    <property type="match status" value="1"/>
</dbReference>
<organism evidence="10 11">
    <name type="scientific">Candidatus Borkfalkia ceftriaxoniphila</name>
    <dbReference type="NCBI Taxonomy" id="2508949"/>
    <lineage>
        <taxon>Bacteria</taxon>
        <taxon>Bacillati</taxon>
        <taxon>Bacillota</taxon>
        <taxon>Clostridia</taxon>
        <taxon>Christensenellales</taxon>
        <taxon>Christensenellaceae</taxon>
        <taxon>Candidatus Borkfalkia</taxon>
    </lineage>
</organism>
<keyword evidence="5 7" id="KW-0949">S-adenosyl-L-methionine</keyword>
<dbReference type="GO" id="GO:0052908">
    <property type="term" value="F:16S rRNA (adenine(1518)-N(6)/adenine(1519)-N(6))-dimethyltransferase activity"/>
    <property type="evidence" value="ECO:0007669"/>
    <property type="project" value="UniProtKB-EC"/>
</dbReference>
<gene>
    <name evidence="7 10" type="primary">rsmA</name>
    <name evidence="7" type="synonym">ksgA</name>
    <name evidence="10" type="ORF">ESZ91_02990</name>
</gene>
<dbReference type="PROSITE" id="PS01131">
    <property type="entry name" value="RRNA_A_DIMETH"/>
    <property type="match status" value="1"/>
</dbReference>
<dbReference type="SUPFAM" id="SSF53335">
    <property type="entry name" value="S-adenosyl-L-methionine-dependent methyltransferases"/>
    <property type="match status" value="1"/>
</dbReference>
<dbReference type="SMART" id="SM00650">
    <property type="entry name" value="rADc"/>
    <property type="match status" value="1"/>
</dbReference>
<feature type="binding site" evidence="7 8">
    <location>
        <position position="92"/>
    </location>
    <ligand>
        <name>S-adenosyl-L-methionine</name>
        <dbReference type="ChEBI" id="CHEBI:59789"/>
    </ligand>
</feature>
<dbReference type="EC" id="2.1.1.182" evidence="7"/>
<evidence type="ECO:0000256" key="4">
    <source>
        <dbReference type="ARBA" id="ARBA00022679"/>
    </source>
</evidence>
<dbReference type="PANTHER" id="PTHR11727">
    <property type="entry name" value="DIMETHYLADENOSINE TRANSFERASE"/>
    <property type="match status" value="1"/>
</dbReference>
<comment type="subcellular location">
    <subcellularLocation>
        <location evidence="7">Cytoplasm</location>
    </subcellularLocation>
</comment>
<dbReference type="PROSITE" id="PS51689">
    <property type="entry name" value="SAM_RNA_A_N6_MT"/>
    <property type="match status" value="1"/>
</dbReference>
<reference evidence="10 11" key="1">
    <citation type="journal article" date="2019" name="Gut">
        <title>Antibiotics-induced monodominance of a novel gut bacterial order.</title>
        <authorList>
            <person name="Hildebrand F."/>
            <person name="Moitinho-Silva L."/>
            <person name="Blasche S."/>
            <person name="Jahn M.T."/>
            <person name="Gossmann T.I."/>
            <person name="Heuerta-Cepas J."/>
            <person name="Hercog R."/>
            <person name="Luetge M."/>
            <person name="Bahram M."/>
            <person name="Pryszlak A."/>
            <person name="Alves R.J."/>
            <person name="Waszak S.M."/>
            <person name="Zhu A."/>
            <person name="Ye L."/>
            <person name="Costea P.I."/>
            <person name="Aalvink S."/>
            <person name="Belzer C."/>
            <person name="Forslund S.K."/>
            <person name="Sunagawa S."/>
            <person name="Hentschel U."/>
            <person name="Merten C."/>
            <person name="Patil K.R."/>
            <person name="Benes V."/>
            <person name="Bork P."/>
        </authorList>
    </citation>
    <scope>NUCLEOTIDE SEQUENCE [LARGE SCALE GENOMIC DNA]</scope>
    <source>
        <strain evidence="10 11">HDS1380</strain>
    </source>
</reference>
<sequence length="302" mass="33810">MEFTVPVCGANRPAMRKIGRESLENLATILRKHGFSFKKQFGQNFISDTNLLENIVALAGIGKTDTVVEIGCGAGTLTRALAAAAGKVIGFEIDEKLKPVLAETLADRDNTEIRFADFMRADLKSFEKETGPYSVVANLPYYITSPLVMRFVEEAEKVQKLVVMVQDDVARRFCAREDTPDYGAITAAIALRADAEIVKYVPRKMFYPVPNVDSAVVKLTFRENRIPVKDRKMYRDAVRCAFLSRRKTLENNLISYFSLSREKAKEILRRADVPEMARGETLSPVRLANLADALSDYGVQKK</sequence>
<keyword evidence="6 7" id="KW-0694">RNA-binding</keyword>
<evidence type="ECO:0000256" key="5">
    <source>
        <dbReference type="ARBA" id="ARBA00022691"/>
    </source>
</evidence>
<dbReference type="InterPro" id="IPR011530">
    <property type="entry name" value="rRNA_adenine_dimethylase"/>
</dbReference>
<dbReference type="InterPro" id="IPR001737">
    <property type="entry name" value="KsgA/Erm"/>
</dbReference>
<evidence type="ECO:0000256" key="3">
    <source>
        <dbReference type="ARBA" id="ARBA00022603"/>
    </source>
</evidence>